<name>A0ABN2N2M5_9PSEU</name>
<evidence type="ECO:0000313" key="2">
    <source>
        <dbReference type="EMBL" id="GAA1849954.1"/>
    </source>
</evidence>
<feature type="compositionally biased region" description="Basic and acidic residues" evidence="1">
    <location>
        <begin position="78"/>
        <end position="91"/>
    </location>
</feature>
<dbReference type="PANTHER" id="PTHR35399:SF4">
    <property type="entry name" value="MEMBRANE PROTEIN"/>
    <property type="match status" value="1"/>
</dbReference>
<dbReference type="Proteomes" id="UP001500449">
    <property type="component" value="Unassembled WGS sequence"/>
</dbReference>
<dbReference type="InterPro" id="IPR008557">
    <property type="entry name" value="PhoX"/>
</dbReference>
<organism evidence="2 3">
    <name type="scientific">Pseudonocardia ailaonensis</name>
    <dbReference type="NCBI Taxonomy" id="367279"/>
    <lineage>
        <taxon>Bacteria</taxon>
        <taxon>Bacillati</taxon>
        <taxon>Actinomycetota</taxon>
        <taxon>Actinomycetes</taxon>
        <taxon>Pseudonocardiales</taxon>
        <taxon>Pseudonocardiaceae</taxon>
        <taxon>Pseudonocardia</taxon>
    </lineage>
</organism>
<dbReference type="SUPFAM" id="SSF63829">
    <property type="entry name" value="Calcium-dependent phosphotriesterase"/>
    <property type="match status" value="1"/>
</dbReference>
<evidence type="ECO:0000256" key="1">
    <source>
        <dbReference type="SAM" id="MobiDB-lite"/>
    </source>
</evidence>
<sequence>MTEHEEATLSRRALLQRSAVVGAGVVLIGSTEMLLTSPEASATTGSAAGYGPLVADPAGRLALPKGFAYRIVTQAGKTRLDSGEPTPRNHDGTGAFRGRGGRTVLVNNHEIREPFGTELPVPHLDGLVYDPGAAGGCTVIEVDRDGNRLGEHVGVAGTRTNCAGGVTPWDTWLTCEEVDSLAGADGFQRDHGYVFEVDPVDARANRDPQPIKALGRFEHEAAAVDPQRGDIYLTEDASTPTGLLYRWQPPKGYHGRRGALRRLGPTDGVLSAMKAFDGAGKHVPDLSLVTAPGTALKVEWVPVPDRDARTTPIRKQFTAGDITRSKKLEGAWWSGRGTYVVASFSRETDNPGVAKVHDGQIWFYDPARSTLTLRLIFGRNPNPEADGAFDGPDNISVSPHGGVILAEDGEGVQHLVGATDRGQTFPLARNDFADATKNVEFTGPVYSPDGRILFANIQEPGYMFAITGPWRTQR</sequence>
<gene>
    <name evidence="2" type="ORF">GCM10009836_32120</name>
</gene>
<dbReference type="PANTHER" id="PTHR35399">
    <property type="entry name" value="SLR8030 PROTEIN"/>
    <property type="match status" value="1"/>
</dbReference>
<accession>A0ABN2N2M5</accession>
<reference evidence="2 3" key="1">
    <citation type="journal article" date="2019" name="Int. J. Syst. Evol. Microbiol.">
        <title>The Global Catalogue of Microorganisms (GCM) 10K type strain sequencing project: providing services to taxonomists for standard genome sequencing and annotation.</title>
        <authorList>
            <consortium name="The Broad Institute Genomics Platform"/>
            <consortium name="The Broad Institute Genome Sequencing Center for Infectious Disease"/>
            <person name="Wu L."/>
            <person name="Ma J."/>
        </authorList>
    </citation>
    <scope>NUCLEOTIDE SEQUENCE [LARGE SCALE GENOMIC DNA]</scope>
    <source>
        <strain evidence="2 3">JCM 16009</strain>
    </source>
</reference>
<feature type="region of interest" description="Disordered" evidence="1">
    <location>
        <begin position="78"/>
        <end position="100"/>
    </location>
</feature>
<keyword evidence="3" id="KW-1185">Reference proteome</keyword>
<dbReference type="PROSITE" id="PS51318">
    <property type="entry name" value="TAT"/>
    <property type="match status" value="1"/>
</dbReference>
<dbReference type="InterPro" id="IPR006311">
    <property type="entry name" value="TAT_signal"/>
</dbReference>
<dbReference type="EMBL" id="BAAAQK010000009">
    <property type="protein sequence ID" value="GAA1849954.1"/>
    <property type="molecule type" value="Genomic_DNA"/>
</dbReference>
<dbReference type="Pfam" id="PF05787">
    <property type="entry name" value="PhoX"/>
    <property type="match status" value="2"/>
</dbReference>
<proteinExistence type="predicted"/>
<evidence type="ECO:0000313" key="3">
    <source>
        <dbReference type="Proteomes" id="UP001500449"/>
    </source>
</evidence>
<protein>
    <submittedName>
        <fullName evidence="2">PhoX family protein</fullName>
    </submittedName>
</protein>
<dbReference type="RefSeq" id="WP_344417314.1">
    <property type="nucleotide sequence ID" value="NZ_BAAAQK010000009.1"/>
</dbReference>
<comment type="caution">
    <text evidence="2">The sequence shown here is derived from an EMBL/GenBank/DDBJ whole genome shotgun (WGS) entry which is preliminary data.</text>
</comment>